<dbReference type="CDD" id="cd08570">
    <property type="entry name" value="GDPD_YPL206cp_fungi"/>
    <property type="match status" value="1"/>
</dbReference>
<evidence type="ECO:0000256" key="1">
    <source>
        <dbReference type="SAM" id="Phobius"/>
    </source>
</evidence>
<dbReference type="Pfam" id="PF03009">
    <property type="entry name" value="GDPD"/>
    <property type="match status" value="1"/>
</dbReference>
<dbReference type="PROSITE" id="PS51704">
    <property type="entry name" value="GP_PDE"/>
    <property type="match status" value="1"/>
</dbReference>
<evidence type="ECO:0000313" key="4">
    <source>
        <dbReference type="Proteomes" id="UP000824998"/>
    </source>
</evidence>
<feature type="domain" description="GP-PDE" evidence="2">
    <location>
        <begin position="31"/>
        <end position="269"/>
    </location>
</feature>
<dbReference type="OrthoDB" id="1058301at2759"/>
<keyword evidence="4" id="KW-1185">Reference proteome</keyword>
<dbReference type="PANTHER" id="PTHR43805:SF1">
    <property type="entry name" value="GP-PDE DOMAIN-CONTAINING PROTEIN"/>
    <property type="match status" value="1"/>
</dbReference>
<dbReference type="GO" id="GO:0008081">
    <property type="term" value="F:phosphoric diester hydrolase activity"/>
    <property type="evidence" value="ECO:0007669"/>
    <property type="project" value="InterPro"/>
</dbReference>
<dbReference type="PANTHER" id="PTHR43805">
    <property type="entry name" value="GLYCEROPHOSPHORYL DIESTER PHOSPHODIESTERASE"/>
    <property type="match status" value="1"/>
</dbReference>
<gene>
    <name evidence="3" type="ORF">BJ875DRAFT_482466</name>
</gene>
<dbReference type="GO" id="GO:0006629">
    <property type="term" value="P:lipid metabolic process"/>
    <property type="evidence" value="ECO:0007669"/>
    <property type="project" value="InterPro"/>
</dbReference>
<dbReference type="InterPro" id="IPR030395">
    <property type="entry name" value="GP_PDE_dom"/>
</dbReference>
<evidence type="ECO:0000313" key="3">
    <source>
        <dbReference type="EMBL" id="KAG9236214.1"/>
    </source>
</evidence>
<feature type="transmembrane region" description="Helical" evidence="1">
    <location>
        <begin position="281"/>
        <end position="301"/>
    </location>
</feature>
<dbReference type="AlphaFoldDB" id="A0A9P7YM57"/>
<keyword evidence="1" id="KW-0472">Membrane</keyword>
<accession>A0A9P7YM57</accession>
<dbReference type="EMBL" id="MU251412">
    <property type="protein sequence ID" value="KAG9236214.1"/>
    <property type="molecule type" value="Genomic_DNA"/>
</dbReference>
<reference evidence="3" key="1">
    <citation type="journal article" date="2021" name="IMA Fungus">
        <title>Genomic characterization of three marine fungi, including Emericellopsis atlantica sp. nov. with signatures of a generalist lifestyle and marine biomass degradation.</title>
        <authorList>
            <person name="Hagestad O.C."/>
            <person name="Hou L."/>
            <person name="Andersen J.H."/>
            <person name="Hansen E.H."/>
            <person name="Altermark B."/>
            <person name="Li C."/>
            <person name="Kuhnert E."/>
            <person name="Cox R.J."/>
            <person name="Crous P.W."/>
            <person name="Spatafora J.W."/>
            <person name="Lail K."/>
            <person name="Amirebrahimi M."/>
            <person name="Lipzen A."/>
            <person name="Pangilinan J."/>
            <person name="Andreopoulos W."/>
            <person name="Hayes R.D."/>
            <person name="Ng V."/>
            <person name="Grigoriev I.V."/>
            <person name="Jackson S.A."/>
            <person name="Sutton T.D.S."/>
            <person name="Dobson A.D.W."/>
            <person name="Rama T."/>
        </authorList>
    </citation>
    <scope>NUCLEOTIDE SEQUENCE</scope>
    <source>
        <strain evidence="3">TRa018bII</strain>
    </source>
</reference>
<dbReference type="SUPFAM" id="SSF51695">
    <property type="entry name" value="PLC-like phosphodiesterases"/>
    <property type="match status" value="1"/>
</dbReference>
<proteinExistence type="predicted"/>
<evidence type="ECO:0000259" key="2">
    <source>
        <dbReference type="PROSITE" id="PS51704"/>
    </source>
</evidence>
<comment type="caution">
    <text evidence="3">The sequence shown here is derived from an EMBL/GenBank/DDBJ whole genome shotgun (WGS) entry which is preliminary data.</text>
</comment>
<organism evidence="3 4">
    <name type="scientific">Amylocarpus encephaloides</name>
    <dbReference type="NCBI Taxonomy" id="45428"/>
    <lineage>
        <taxon>Eukaryota</taxon>
        <taxon>Fungi</taxon>
        <taxon>Dikarya</taxon>
        <taxon>Ascomycota</taxon>
        <taxon>Pezizomycotina</taxon>
        <taxon>Leotiomycetes</taxon>
        <taxon>Helotiales</taxon>
        <taxon>Helotiales incertae sedis</taxon>
        <taxon>Amylocarpus</taxon>
    </lineage>
</organism>
<dbReference type="Gene3D" id="3.20.20.190">
    <property type="entry name" value="Phosphatidylinositol (PI) phosphodiesterase"/>
    <property type="match status" value="1"/>
</dbReference>
<keyword evidence="1" id="KW-0812">Transmembrane</keyword>
<protein>
    <submittedName>
        <fullName evidence="3">Glycerophosphoryl diester phosphodiesterase</fullName>
    </submittedName>
</protein>
<dbReference type="InterPro" id="IPR017946">
    <property type="entry name" value="PLC-like_Pdiesterase_TIM-brl"/>
</dbReference>
<keyword evidence="1" id="KW-1133">Transmembrane helix</keyword>
<dbReference type="Proteomes" id="UP000824998">
    <property type="component" value="Unassembled WGS sequence"/>
</dbReference>
<sequence length="327" mass="37361">MAETTPLLLEKIDIPMATFTNAIDTPQGRKPQAIAHRGYKAAYPENTMGAFRGAVEVGAHAIETDIHLSKDGVVVLSHDATLKRCFGIDRNIVDCDWGYLETLRTLKEPQERMPRLKDLLEYLAKPGLGEIWVLLDIKLDNDDDVFRLMSATLEEAKPSKAWNQRILLGIWHEKHLPFCTEFLHGFPIAYIGFSILYARQFLKVPKVNFNMLQKIMVGPFGSAFLRDIKKARRSIFLWTVNEESWMKWSIRKEVDGVITDDPKKFLEVCDSYQGEEVHFPFSAWIVIFLMNIAALVAGFIVRWRFSYKIKDATAAKRIGSLGLRAPE</sequence>
<name>A0A9P7YM57_9HELO</name>